<dbReference type="AlphaFoldDB" id="A0A2K2BMB2"/>
<dbReference type="InterPro" id="IPR044785">
    <property type="entry name" value="RopGAP1-5"/>
</dbReference>
<dbReference type="PANTHER" id="PTHR23177">
    <property type="entry name" value="MKIAA1688 PROTEIN"/>
    <property type="match status" value="1"/>
</dbReference>
<keyword evidence="5" id="KW-1185">Reference proteome</keyword>
<reference evidence="4 5" key="1">
    <citation type="journal article" date="2006" name="Science">
        <title>The genome of black cottonwood, Populus trichocarpa (Torr. &amp; Gray).</title>
        <authorList>
            <person name="Tuskan G.A."/>
            <person name="Difazio S."/>
            <person name="Jansson S."/>
            <person name="Bohlmann J."/>
            <person name="Grigoriev I."/>
            <person name="Hellsten U."/>
            <person name="Putnam N."/>
            <person name="Ralph S."/>
            <person name="Rombauts S."/>
            <person name="Salamov A."/>
            <person name="Schein J."/>
            <person name="Sterck L."/>
            <person name="Aerts A."/>
            <person name="Bhalerao R.R."/>
            <person name="Bhalerao R.P."/>
            <person name="Blaudez D."/>
            <person name="Boerjan W."/>
            <person name="Brun A."/>
            <person name="Brunner A."/>
            <person name="Busov V."/>
            <person name="Campbell M."/>
            <person name="Carlson J."/>
            <person name="Chalot M."/>
            <person name="Chapman J."/>
            <person name="Chen G.L."/>
            <person name="Cooper D."/>
            <person name="Coutinho P.M."/>
            <person name="Couturier J."/>
            <person name="Covert S."/>
            <person name="Cronk Q."/>
            <person name="Cunningham R."/>
            <person name="Davis J."/>
            <person name="Degroeve S."/>
            <person name="Dejardin A."/>
            <person name="Depamphilis C."/>
            <person name="Detter J."/>
            <person name="Dirks B."/>
            <person name="Dubchak I."/>
            <person name="Duplessis S."/>
            <person name="Ehlting J."/>
            <person name="Ellis B."/>
            <person name="Gendler K."/>
            <person name="Goodstein D."/>
            <person name="Gribskov M."/>
            <person name="Grimwood J."/>
            <person name="Groover A."/>
            <person name="Gunter L."/>
            <person name="Hamberger B."/>
            <person name="Heinze B."/>
            <person name="Helariutta Y."/>
            <person name="Henrissat B."/>
            <person name="Holligan D."/>
            <person name="Holt R."/>
            <person name="Huang W."/>
            <person name="Islam-Faridi N."/>
            <person name="Jones S."/>
            <person name="Jones-Rhoades M."/>
            <person name="Jorgensen R."/>
            <person name="Joshi C."/>
            <person name="Kangasjarvi J."/>
            <person name="Karlsson J."/>
            <person name="Kelleher C."/>
            <person name="Kirkpatrick R."/>
            <person name="Kirst M."/>
            <person name="Kohler A."/>
            <person name="Kalluri U."/>
            <person name="Larimer F."/>
            <person name="Leebens-Mack J."/>
            <person name="Leple J.C."/>
            <person name="Locascio P."/>
            <person name="Lou Y."/>
            <person name="Lucas S."/>
            <person name="Martin F."/>
            <person name="Montanini B."/>
            <person name="Napoli C."/>
            <person name="Nelson D.R."/>
            <person name="Nelson C."/>
            <person name="Nieminen K."/>
            <person name="Nilsson O."/>
            <person name="Pereda V."/>
            <person name="Peter G."/>
            <person name="Philippe R."/>
            <person name="Pilate G."/>
            <person name="Poliakov A."/>
            <person name="Razumovskaya J."/>
            <person name="Richardson P."/>
            <person name="Rinaldi C."/>
            <person name="Ritland K."/>
            <person name="Rouze P."/>
            <person name="Ryaboy D."/>
            <person name="Schmutz J."/>
            <person name="Schrader J."/>
            <person name="Segerman B."/>
            <person name="Shin H."/>
            <person name="Siddiqui A."/>
            <person name="Sterky F."/>
            <person name="Terry A."/>
            <person name="Tsai C.J."/>
            <person name="Uberbacher E."/>
            <person name="Unneberg P."/>
            <person name="Vahala J."/>
            <person name="Wall K."/>
            <person name="Wessler S."/>
            <person name="Yang G."/>
            <person name="Yin T."/>
            <person name="Douglas C."/>
            <person name="Marra M."/>
            <person name="Sandberg G."/>
            <person name="Van de Peer Y."/>
            <person name="Rokhsar D."/>
        </authorList>
    </citation>
    <scope>NUCLEOTIDE SEQUENCE [LARGE SCALE GENOMIC DNA]</scope>
    <source>
        <strain evidence="5">cv. Nisqually</strain>
    </source>
</reference>
<name>A0A2K2BMB2_POPTR</name>
<feature type="region of interest" description="Disordered" evidence="2">
    <location>
        <begin position="151"/>
        <end position="170"/>
    </location>
</feature>
<dbReference type="PANTHER" id="PTHR23177:SF35">
    <property type="entry name" value="RHO GTPASE-ACTIVATING PROTEIN GACA"/>
    <property type="match status" value="1"/>
</dbReference>
<dbReference type="STRING" id="3694.A0A2K2BMB2"/>
<dbReference type="GO" id="GO:0007165">
    <property type="term" value="P:signal transduction"/>
    <property type="evidence" value="ECO:0007669"/>
    <property type="project" value="InterPro"/>
</dbReference>
<dbReference type="InterPro" id="IPR000198">
    <property type="entry name" value="RhoGAP_dom"/>
</dbReference>
<dbReference type="Gene3D" id="1.10.555.10">
    <property type="entry name" value="Rho GTPase activation protein"/>
    <property type="match status" value="2"/>
</dbReference>
<dbReference type="SUPFAM" id="SSF48350">
    <property type="entry name" value="GTPase activation domain, GAP"/>
    <property type="match status" value="1"/>
</dbReference>
<evidence type="ECO:0000259" key="3">
    <source>
        <dbReference type="PROSITE" id="PS50238"/>
    </source>
</evidence>
<evidence type="ECO:0000256" key="2">
    <source>
        <dbReference type="SAM" id="MobiDB-lite"/>
    </source>
</evidence>
<dbReference type="GO" id="GO:0005096">
    <property type="term" value="F:GTPase activator activity"/>
    <property type="evidence" value="ECO:0007669"/>
    <property type="project" value="UniProtKB-KW"/>
</dbReference>
<evidence type="ECO:0000313" key="5">
    <source>
        <dbReference type="Proteomes" id="UP000006729"/>
    </source>
</evidence>
<dbReference type="Proteomes" id="UP000006729">
    <property type="component" value="Chromosome 2"/>
</dbReference>
<proteinExistence type="predicted"/>
<protein>
    <recommendedName>
        <fullName evidence="3">Rho-GAP domain-containing protein</fullName>
    </recommendedName>
</protein>
<dbReference type="InterPro" id="IPR008936">
    <property type="entry name" value="Rho_GTPase_activation_prot"/>
</dbReference>
<dbReference type="EMBL" id="CM009291">
    <property type="protein sequence ID" value="PNT50910.1"/>
    <property type="molecule type" value="Genomic_DNA"/>
</dbReference>
<dbReference type="CDD" id="cd00159">
    <property type="entry name" value="RhoGAP"/>
    <property type="match status" value="1"/>
</dbReference>
<dbReference type="Pfam" id="PF00620">
    <property type="entry name" value="RhoGAP"/>
    <property type="match status" value="1"/>
</dbReference>
<feature type="compositionally biased region" description="Polar residues" evidence="2">
    <location>
        <begin position="157"/>
        <end position="166"/>
    </location>
</feature>
<accession>A0A2K2BMB2</accession>
<gene>
    <name evidence="4" type="ORF">POPTR_002G213800</name>
</gene>
<feature type="domain" description="Rho-GAP" evidence="3">
    <location>
        <begin position="1"/>
        <end position="254"/>
    </location>
</feature>
<dbReference type="SMART" id="SM00324">
    <property type="entry name" value="RhoGAP"/>
    <property type="match status" value="1"/>
</dbReference>
<evidence type="ECO:0000313" key="4">
    <source>
        <dbReference type="EMBL" id="PNT50910.1"/>
    </source>
</evidence>
<evidence type="ECO:0000256" key="1">
    <source>
        <dbReference type="ARBA" id="ARBA00022468"/>
    </source>
</evidence>
<sequence>MSLNYDSKGNCIPTILLMMQDRLYSQGDLKAEGVFRLNPENSQERHARDQLNKGIVPDDTSVHCLAGLIKAWFRELPSGVLDGLSPVQLVKQLKPPEAALLNWAVGLMADVVEEEDSNKKTAGNIAMDYAPNMTQMSDPFTALMHAHEETATGGYSPMSSHSSGQQTDEEFDSQLEMDYDDRAHYRPGSEEEDNDNDVESLSEVEECILRQLDGDKNCTAWLWSNQLAAYQKTSQVLQVFLRVSEITVGQRLTL</sequence>
<dbReference type="InParanoid" id="A0A2K2BMB2"/>
<organism evidence="4 5">
    <name type="scientific">Populus trichocarpa</name>
    <name type="common">Western balsam poplar</name>
    <name type="synonym">Populus balsamifera subsp. trichocarpa</name>
    <dbReference type="NCBI Taxonomy" id="3694"/>
    <lineage>
        <taxon>Eukaryota</taxon>
        <taxon>Viridiplantae</taxon>
        <taxon>Streptophyta</taxon>
        <taxon>Embryophyta</taxon>
        <taxon>Tracheophyta</taxon>
        <taxon>Spermatophyta</taxon>
        <taxon>Magnoliopsida</taxon>
        <taxon>eudicotyledons</taxon>
        <taxon>Gunneridae</taxon>
        <taxon>Pentapetalae</taxon>
        <taxon>rosids</taxon>
        <taxon>fabids</taxon>
        <taxon>Malpighiales</taxon>
        <taxon>Salicaceae</taxon>
        <taxon>Saliceae</taxon>
        <taxon>Populus</taxon>
    </lineage>
</organism>
<dbReference type="PROSITE" id="PS50238">
    <property type="entry name" value="RHOGAP"/>
    <property type="match status" value="1"/>
</dbReference>
<keyword evidence="1" id="KW-0343">GTPase activation</keyword>